<dbReference type="SUPFAM" id="SSF140990">
    <property type="entry name" value="FtsH protease domain-like"/>
    <property type="match status" value="1"/>
</dbReference>
<dbReference type="Proteomes" id="UP001295469">
    <property type="component" value="Chromosome C03"/>
</dbReference>
<keyword evidence="1" id="KW-0809">Transit peptide</keyword>
<evidence type="ECO:0000256" key="1">
    <source>
        <dbReference type="ARBA" id="ARBA00022946"/>
    </source>
</evidence>
<evidence type="ECO:0000313" key="3">
    <source>
        <dbReference type="EMBL" id="CAF1699238.1"/>
    </source>
</evidence>
<dbReference type="GO" id="GO:0006508">
    <property type="term" value="P:proteolysis"/>
    <property type="evidence" value="ECO:0007669"/>
    <property type="project" value="InterPro"/>
</dbReference>
<dbReference type="EMBL" id="HG994367">
    <property type="protein sequence ID" value="CAF1699238.1"/>
    <property type="molecule type" value="Genomic_DNA"/>
</dbReference>
<dbReference type="GO" id="GO:0004176">
    <property type="term" value="F:ATP-dependent peptidase activity"/>
    <property type="evidence" value="ECO:0007669"/>
    <property type="project" value="InterPro"/>
</dbReference>
<accession>A0A816I337</accession>
<dbReference type="Gene3D" id="1.20.58.760">
    <property type="entry name" value="Peptidase M41"/>
    <property type="match status" value="1"/>
</dbReference>
<feature type="domain" description="Peptidase M41" evidence="2">
    <location>
        <begin position="93"/>
        <end position="182"/>
    </location>
</feature>
<dbReference type="SUPFAM" id="SSF52540">
    <property type="entry name" value="P-loop containing nucleoside triphosphate hydrolases"/>
    <property type="match status" value="1"/>
</dbReference>
<dbReference type="InterPro" id="IPR037219">
    <property type="entry name" value="Peptidase_M41-like"/>
</dbReference>
<proteinExistence type="predicted"/>
<sequence>MSCSTLQEEVSDCGVAYWVMAAVRRAIEKVIEWEALSSIIMLVYPNVKTFKDVKGCDGAKQELEEVVEYLKRPIKVYPSWRKVAKGAPGTGKTLLAKVTTIMPRISALGMGTQLPSTDETLVSKKQLLASVDVCMRRRVAEKLIFGLDHITTEASSDVSQAIELAQYNVSSCGMSEAIGSYKRKTNLFLFVCFVQHEKQLHTLANALLEYETLTAEDINLILLPSQEAKKLHYSKTHPFFWAKRGGSKLLYIVS</sequence>
<dbReference type="PANTHER" id="PTHR23076:SF97">
    <property type="entry name" value="ATP-DEPENDENT ZINC METALLOPROTEASE YME1L1"/>
    <property type="match status" value="1"/>
</dbReference>
<dbReference type="Pfam" id="PF01434">
    <property type="entry name" value="Peptidase_M41"/>
    <property type="match status" value="1"/>
</dbReference>
<dbReference type="PANTHER" id="PTHR23076">
    <property type="entry name" value="METALLOPROTEASE M41 FTSH"/>
    <property type="match status" value="1"/>
</dbReference>
<dbReference type="InterPro" id="IPR000642">
    <property type="entry name" value="Peptidase_M41"/>
</dbReference>
<dbReference type="GO" id="GO:0005524">
    <property type="term" value="F:ATP binding"/>
    <property type="evidence" value="ECO:0007669"/>
    <property type="project" value="InterPro"/>
</dbReference>
<evidence type="ECO:0000259" key="2">
    <source>
        <dbReference type="Pfam" id="PF01434"/>
    </source>
</evidence>
<name>A0A816I337_BRANA</name>
<dbReference type="InterPro" id="IPR027417">
    <property type="entry name" value="P-loop_NTPase"/>
</dbReference>
<gene>
    <name evidence="3" type="ORF">DARMORV10_C03P17940.1</name>
</gene>
<reference evidence="3" key="1">
    <citation type="submission" date="2021-01" db="EMBL/GenBank/DDBJ databases">
        <authorList>
            <consortium name="Genoscope - CEA"/>
            <person name="William W."/>
        </authorList>
    </citation>
    <scope>NUCLEOTIDE SEQUENCE</scope>
</reference>
<dbReference type="AlphaFoldDB" id="A0A816I337"/>
<dbReference type="GO" id="GO:0004222">
    <property type="term" value="F:metalloendopeptidase activity"/>
    <property type="evidence" value="ECO:0007669"/>
    <property type="project" value="InterPro"/>
</dbReference>
<organism evidence="3">
    <name type="scientific">Brassica napus</name>
    <name type="common">Rape</name>
    <dbReference type="NCBI Taxonomy" id="3708"/>
    <lineage>
        <taxon>Eukaryota</taxon>
        <taxon>Viridiplantae</taxon>
        <taxon>Streptophyta</taxon>
        <taxon>Embryophyta</taxon>
        <taxon>Tracheophyta</taxon>
        <taxon>Spermatophyta</taxon>
        <taxon>Magnoliopsida</taxon>
        <taxon>eudicotyledons</taxon>
        <taxon>Gunneridae</taxon>
        <taxon>Pentapetalae</taxon>
        <taxon>rosids</taxon>
        <taxon>malvids</taxon>
        <taxon>Brassicales</taxon>
        <taxon>Brassicaceae</taxon>
        <taxon>Brassiceae</taxon>
        <taxon>Brassica</taxon>
    </lineage>
</organism>
<protein>
    <submittedName>
        <fullName evidence="3">(rape) hypothetical protein</fullName>
    </submittedName>
</protein>